<evidence type="ECO:0000259" key="2">
    <source>
        <dbReference type="Pfam" id="PF00149"/>
    </source>
</evidence>
<keyword evidence="1" id="KW-0472">Membrane</keyword>
<dbReference type="SUPFAM" id="SSF56300">
    <property type="entry name" value="Metallo-dependent phosphatases"/>
    <property type="match status" value="1"/>
</dbReference>
<dbReference type="InterPro" id="IPR004843">
    <property type="entry name" value="Calcineurin-like_PHP"/>
</dbReference>
<dbReference type="InterPro" id="IPR029052">
    <property type="entry name" value="Metallo-depent_PP-like"/>
</dbReference>
<keyword evidence="1" id="KW-0812">Transmembrane</keyword>
<protein>
    <recommendedName>
        <fullName evidence="2">Calcineurin-like phosphoesterase domain-containing protein</fullName>
    </recommendedName>
</protein>
<dbReference type="OrthoDB" id="783096at2759"/>
<dbReference type="Proteomes" id="UP000054567">
    <property type="component" value="Unassembled WGS sequence"/>
</dbReference>
<name>A0A0J6F6Y3_COCPO</name>
<dbReference type="VEuPathDB" id="FungiDB:CPAG_02289"/>
<dbReference type="Pfam" id="PF00149">
    <property type="entry name" value="Metallophos"/>
    <property type="match status" value="1"/>
</dbReference>
<organism evidence="3 4">
    <name type="scientific">Coccidioides posadasii RMSCC 3488</name>
    <dbReference type="NCBI Taxonomy" id="454284"/>
    <lineage>
        <taxon>Eukaryota</taxon>
        <taxon>Fungi</taxon>
        <taxon>Dikarya</taxon>
        <taxon>Ascomycota</taxon>
        <taxon>Pezizomycotina</taxon>
        <taxon>Eurotiomycetes</taxon>
        <taxon>Eurotiomycetidae</taxon>
        <taxon>Onygenales</taxon>
        <taxon>Onygenaceae</taxon>
        <taxon>Coccidioides</taxon>
    </lineage>
</organism>
<reference evidence="4" key="3">
    <citation type="journal article" date="2010" name="Genome Res.">
        <title>Population genomic sequencing of Coccidioides fungi reveals recent hybridization and transposon control.</title>
        <authorList>
            <person name="Neafsey D.E."/>
            <person name="Barker B.M."/>
            <person name="Sharpton T.J."/>
            <person name="Stajich J.E."/>
            <person name="Park D.J."/>
            <person name="Whiston E."/>
            <person name="Hung C.-Y."/>
            <person name="McMahan C."/>
            <person name="White J."/>
            <person name="Sykes S."/>
            <person name="Heiman D."/>
            <person name="Young S."/>
            <person name="Zeng Q."/>
            <person name="Abouelleil A."/>
            <person name="Aftuck L."/>
            <person name="Bessette D."/>
            <person name="Brown A."/>
            <person name="FitzGerald M."/>
            <person name="Lui A."/>
            <person name="Macdonald J.P."/>
            <person name="Priest M."/>
            <person name="Orbach M.J."/>
            <person name="Galgiani J.N."/>
            <person name="Kirkland T.N."/>
            <person name="Cole G.T."/>
            <person name="Birren B.W."/>
            <person name="Henn M.R."/>
            <person name="Taylor J.W."/>
            <person name="Rounsley S.D."/>
        </authorList>
    </citation>
    <scope>NUCLEOTIDE SEQUENCE [LARGE SCALE GENOMIC DNA]</scope>
    <source>
        <strain evidence="4">RMSCC 3488</strain>
    </source>
</reference>
<dbReference type="PANTHER" id="PTHR32440">
    <property type="entry name" value="PHOSPHATASE DCR2-RELATED-RELATED"/>
    <property type="match status" value="1"/>
</dbReference>
<reference evidence="3 4" key="1">
    <citation type="submission" date="2007-06" db="EMBL/GenBank/DDBJ databases">
        <title>The Genome Sequence of Coccidioides posadasii RMSCC_3488.</title>
        <authorList>
            <consortium name="Coccidioides Genome Resources Consortium"/>
            <consortium name="The Broad Institute Genome Sequencing Platform"/>
            <person name="Henn M.R."/>
            <person name="Sykes S."/>
            <person name="Young S."/>
            <person name="Jaffe D."/>
            <person name="Berlin A."/>
            <person name="Alvarez P."/>
            <person name="Butler J."/>
            <person name="Gnerre S."/>
            <person name="Grabherr M."/>
            <person name="Mauceli E."/>
            <person name="Brockman W."/>
            <person name="Kodira C."/>
            <person name="Alvarado L."/>
            <person name="Zeng Q."/>
            <person name="Crawford M."/>
            <person name="Antoine C."/>
            <person name="Devon K."/>
            <person name="Galgiani J."/>
            <person name="Orsborn K."/>
            <person name="Lewis M.L."/>
            <person name="Nusbaum C."/>
            <person name="Galagan J."/>
            <person name="Birren B."/>
        </authorList>
    </citation>
    <scope>NUCLEOTIDE SEQUENCE [LARGE SCALE GENOMIC DNA]</scope>
    <source>
        <strain evidence="3 4">RMSCC 3488</strain>
    </source>
</reference>
<feature type="domain" description="Calcineurin-like phosphoesterase" evidence="2">
    <location>
        <begin position="208"/>
        <end position="455"/>
    </location>
</feature>
<dbReference type="PANTHER" id="PTHR32440:SF0">
    <property type="entry name" value="PHOSPHATASE DCR2-RELATED"/>
    <property type="match status" value="1"/>
</dbReference>
<dbReference type="GO" id="GO:0004721">
    <property type="term" value="F:phosphoprotein phosphatase activity"/>
    <property type="evidence" value="ECO:0007669"/>
    <property type="project" value="TreeGrafter"/>
</dbReference>
<sequence>MNRRILRTISNLGALVVVVLLFILILDSHVSVIPSRLQQYLPIHHQGLVITDITIATCSTLNLFSTCRLDPNIWYRVEKDLYLNTGWTSKAYLHVQRKKEEELLPGDKIVVDLKMGRLDPGAGVDNKWEPRPGGIWLLKSSHHTSNSKLITAVDVLFGADAVDPRPNWEIKDTPLLLDTHTEPRLTVRRGASANIEMPVPRIRKDGKFKIMQVSDLHLATGFGVCRDPVPELRDGEKCEADTRTLEFVGKLLDEEKPDLVVLSGDQINGDTAPDAQTATYKFADLFIKRKIPYAAIFGNHDDEGNLDRTALMTLMQNLPYSLSKPGPVDVDGVGNYVVEILGHSSSHSALSLYMLDTHKYSPDERQYPGYDWLKPSQISWFKNTAQSLKKDHQAYTHIHMNLAFIHIPLPEYRNVKGSYHGNWLEAPTAPRFNSGFKDALIEENVVLISCGHDHANDYCMLEKNAKDLPALWMCYAGGSGFGGYGGYGGYIRRVRLFDIDMNRARIVSYKRLESGNTEERVDEMMLVDGGKVVPPQAI</sequence>
<evidence type="ECO:0000313" key="4">
    <source>
        <dbReference type="Proteomes" id="UP000054567"/>
    </source>
</evidence>
<proteinExistence type="predicted"/>
<dbReference type="CDD" id="cd07383">
    <property type="entry name" value="MPP_Dcr2"/>
    <property type="match status" value="1"/>
</dbReference>
<evidence type="ECO:0000313" key="3">
    <source>
        <dbReference type="EMBL" id="KMM65948.1"/>
    </source>
</evidence>
<evidence type="ECO:0000256" key="1">
    <source>
        <dbReference type="SAM" id="Phobius"/>
    </source>
</evidence>
<dbReference type="EMBL" id="DS268109">
    <property type="protein sequence ID" value="KMM65948.1"/>
    <property type="molecule type" value="Genomic_DNA"/>
</dbReference>
<dbReference type="FunFam" id="3.60.21.10:FF:000054">
    <property type="entry name" value="DCR2p Phosphoesterase"/>
    <property type="match status" value="1"/>
</dbReference>
<dbReference type="AlphaFoldDB" id="A0A0J6F6Y3"/>
<feature type="transmembrane region" description="Helical" evidence="1">
    <location>
        <begin position="12"/>
        <end position="32"/>
    </location>
</feature>
<dbReference type="Gene3D" id="3.60.21.10">
    <property type="match status" value="1"/>
</dbReference>
<keyword evidence="1" id="KW-1133">Transmembrane helix</keyword>
<gene>
    <name evidence="3" type="ORF">CPAG_02289</name>
</gene>
<accession>A0A0J6F6Y3</accession>
<dbReference type="GO" id="GO:0005737">
    <property type="term" value="C:cytoplasm"/>
    <property type="evidence" value="ECO:0007669"/>
    <property type="project" value="TreeGrafter"/>
</dbReference>
<reference evidence="4" key="2">
    <citation type="journal article" date="2009" name="Genome Res.">
        <title>Comparative genomic analyses of the human fungal pathogens Coccidioides and their relatives.</title>
        <authorList>
            <person name="Sharpton T.J."/>
            <person name="Stajich J.E."/>
            <person name="Rounsley S.D."/>
            <person name="Gardner M.J."/>
            <person name="Wortman J.R."/>
            <person name="Jordar V.S."/>
            <person name="Maiti R."/>
            <person name="Kodira C.D."/>
            <person name="Neafsey D.E."/>
            <person name="Zeng Q."/>
            <person name="Hung C.-Y."/>
            <person name="McMahan C."/>
            <person name="Muszewska A."/>
            <person name="Grynberg M."/>
            <person name="Mandel M.A."/>
            <person name="Kellner E.M."/>
            <person name="Barker B.M."/>
            <person name="Galgiani J.N."/>
            <person name="Orbach M.J."/>
            <person name="Kirkland T.N."/>
            <person name="Cole G.T."/>
            <person name="Henn M.R."/>
            <person name="Birren B.W."/>
            <person name="Taylor J.W."/>
        </authorList>
    </citation>
    <scope>NUCLEOTIDE SEQUENCE [LARGE SCALE GENOMIC DNA]</scope>
    <source>
        <strain evidence="4">RMSCC 3488</strain>
    </source>
</reference>